<dbReference type="InterPro" id="IPR027268">
    <property type="entry name" value="Peptidase_M4/M1_CTD_sf"/>
</dbReference>
<evidence type="ECO:0000259" key="3">
    <source>
        <dbReference type="Pfam" id="PF17900"/>
    </source>
</evidence>
<feature type="domain" description="Aminopeptidase N-like N-terminal" evidence="3">
    <location>
        <begin position="49"/>
        <end position="222"/>
    </location>
</feature>
<dbReference type="Pfam" id="PF17900">
    <property type="entry name" value="Peptidase_M1_N"/>
    <property type="match status" value="1"/>
</dbReference>
<sequence>MRYLLFFILFSIFQFSNAQLLSGKEKNYTRKDSLRGSLRPERTDYDVKKYDLFVKVDPEKKYISGVNKISFKTSAKLPKLQIDLFENMKIDSILFRGKKLKFNREFNAVFVEFEKAIKKNKKRTIDVYYSGNPIIAKTPPWDGGFIFTKDQNGKDWVSVAVQGTGASLWYPNKDHLSDEPEEVEIHIAAPKDLVAVSNGRLMGKEELDKNFTQWNWKVVNPINNYNIILNIGDYVNFSDQFQDLDLEYYVLSYNLEKAKKSFQEVQPMMDCFYEKIGPYPFPEDSYKLVETPFLGMEHQSAVAYGNGFSFGYRGSDLSATGVGLNWDYIIIHESGHEWFGNSITAKDIADMWIHESFTSYTEAIYIECRWGLEKALTYLNGVKRTMVRNNKPIIGDYGVNAEGSGDMYFKGANMINTLRFVINNDEKWWNILNNFTSEFKHTTTDTESVVAFFEAETGLELTPFFDQYLRYTKLPQLQFKKEKNVISYRWKTDVKNFEIPVELSNDAEEIRIYPTNKWQELDQEISTKHLKVNLKKFYITTNLEEVLKK</sequence>
<dbReference type="Proteomes" id="UP000615593">
    <property type="component" value="Unassembled WGS sequence"/>
</dbReference>
<protein>
    <submittedName>
        <fullName evidence="4">Peptidase M1</fullName>
    </submittedName>
</protein>
<dbReference type="SUPFAM" id="SSF55486">
    <property type="entry name" value="Metalloproteases ('zincins'), catalytic domain"/>
    <property type="match status" value="1"/>
</dbReference>
<evidence type="ECO:0000256" key="1">
    <source>
        <dbReference type="SAM" id="SignalP"/>
    </source>
</evidence>
<dbReference type="InterPro" id="IPR042097">
    <property type="entry name" value="Aminopeptidase_N-like_N_sf"/>
</dbReference>
<dbReference type="PANTHER" id="PTHR11533">
    <property type="entry name" value="PROTEASE M1 ZINC METALLOPROTEASE"/>
    <property type="match status" value="1"/>
</dbReference>
<keyword evidence="5" id="KW-1185">Reference proteome</keyword>
<proteinExistence type="predicted"/>
<dbReference type="EMBL" id="BMWY01000009">
    <property type="protein sequence ID" value="GGZ63478.1"/>
    <property type="molecule type" value="Genomic_DNA"/>
</dbReference>
<dbReference type="SUPFAM" id="SSF63737">
    <property type="entry name" value="Leukotriene A4 hydrolase N-terminal domain"/>
    <property type="match status" value="1"/>
</dbReference>
<name>A0ABQ3C0B9_9FLAO</name>
<dbReference type="RefSeq" id="WP_036243645.1">
    <property type="nucleotide sequence ID" value="NZ_BMWY01000009.1"/>
</dbReference>
<dbReference type="Gene3D" id="2.60.40.1730">
    <property type="entry name" value="tricorn interacting facor f3 domain"/>
    <property type="match status" value="1"/>
</dbReference>
<dbReference type="Pfam" id="PF01433">
    <property type="entry name" value="Peptidase_M1"/>
    <property type="match status" value="1"/>
</dbReference>
<dbReference type="CDD" id="cd09603">
    <property type="entry name" value="M1_APN_like"/>
    <property type="match status" value="1"/>
</dbReference>
<comment type="caution">
    <text evidence="4">The sequence shown here is derived from an EMBL/GenBank/DDBJ whole genome shotgun (WGS) entry which is preliminary data.</text>
</comment>
<organism evidence="4 5">
    <name type="scientific">Mesonia mobilis</name>
    <dbReference type="NCBI Taxonomy" id="369791"/>
    <lineage>
        <taxon>Bacteria</taxon>
        <taxon>Pseudomonadati</taxon>
        <taxon>Bacteroidota</taxon>
        <taxon>Flavobacteriia</taxon>
        <taxon>Flavobacteriales</taxon>
        <taxon>Flavobacteriaceae</taxon>
        <taxon>Mesonia</taxon>
    </lineage>
</organism>
<keyword evidence="1" id="KW-0732">Signal</keyword>
<reference evidence="5" key="1">
    <citation type="journal article" date="2019" name="Int. J. Syst. Evol. Microbiol.">
        <title>The Global Catalogue of Microorganisms (GCM) 10K type strain sequencing project: providing services to taxonomists for standard genome sequencing and annotation.</title>
        <authorList>
            <consortium name="The Broad Institute Genomics Platform"/>
            <consortium name="The Broad Institute Genome Sequencing Center for Infectious Disease"/>
            <person name="Wu L."/>
            <person name="Ma J."/>
        </authorList>
    </citation>
    <scope>NUCLEOTIDE SEQUENCE [LARGE SCALE GENOMIC DNA]</scope>
    <source>
        <strain evidence="5">KCTC 12708</strain>
    </source>
</reference>
<feature type="domain" description="Peptidase M1 membrane alanine aminopeptidase" evidence="2">
    <location>
        <begin position="278"/>
        <end position="468"/>
    </location>
</feature>
<dbReference type="PANTHER" id="PTHR11533:SF174">
    <property type="entry name" value="PUROMYCIN-SENSITIVE AMINOPEPTIDASE-RELATED"/>
    <property type="match status" value="1"/>
</dbReference>
<dbReference type="InterPro" id="IPR050344">
    <property type="entry name" value="Peptidase_M1_aminopeptidases"/>
</dbReference>
<dbReference type="Gene3D" id="1.10.390.10">
    <property type="entry name" value="Neutral Protease Domain 2"/>
    <property type="match status" value="1"/>
</dbReference>
<gene>
    <name evidence="4" type="ORF">GCM10008088_26140</name>
</gene>
<evidence type="ECO:0000259" key="2">
    <source>
        <dbReference type="Pfam" id="PF01433"/>
    </source>
</evidence>
<dbReference type="InterPro" id="IPR045357">
    <property type="entry name" value="Aminopeptidase_N-like_N"/>
</dbReference>
<dbReference type="GeneID" id="94370278"/>
<feature type="chain" id="PRO_5045322385" evidence="1">
    <location>
        <begin position="19"/>
        <end position="549"/>
    </location>
</feature>
<evidence type="ECO:0000313" key="5">
    <source>
        <dbReference type="Proteomes" id="UP000615593"/>
    </source>
</evidence>
<dbReference type="InterPro" id="IPR014782">
    <property type="entry name" value="Peptidase_M1_dom"/>
</dbReference>
<accession>A0ABQ3C0B9</accession>
<feature type="signal peptide" evidence="1">
    <location>
        <begin position="1"/>
        <end position="18"/>
    </location>
</feature>
<evidence type="ECO:0000313" key="4">
    <source>
        <dbReference type="EMBL" id="GGZ63478.1"/>
    </source>
</evidence>